<accession>A0A7X0JHU0</accession>
<keyword evidence="5" id="KW-0547">Nucleotide-binding</keyword>
<dbReference type="SUPFAM" id="SSF55874">
    <property type="entry name" value="ATPase domain of HSP90 chaperone/DNA topoisomerase II/histidine kinase"/>
    <property type="match status" value="1"/>
</dbReference>
<evidence type="ECO:0000256" key="2">
    <source>
        <dbReference type="ARBA" id="ARBA00012438"/>
    </source>
</evidence>
<dbReference type="GO" id="GO:0004673">
    <property type="term" value="F:protein histidine kinase activity"/>
    <property type="evidence" value="ECO:0007669"/>
    <property type="project" value="UniProtKB-EC"/>
</dbReference>
<evidence type="ECO:0000313" key="9">
    <source>
        <dbReference type="EMBL" id="MBB6507429.1"/>
    </source>
</evidence>
<comment type="catalytic activity">
    <reaction evidence="1">
        <text>ATP + protein L-histidine = ADP + protein N-phospho-L-histidine.</text>
        <dbReference type="EC" id="2.7.13.3"/>
    </reaction>
</comment>
<dbReference type="AlphaFoldDB" id="A0A7X0JHU0"/>
<dbReference type="EMBL" id="JACHBU010000001">
    <property type="protein sequence ID" value="MBB6507429.1"/>
    <property type="molecule type" value="Genomic_DNA"/>
</dbReference>
<name>A0A7X0JHU0_9HYPH</name>
<dbReference type="Pfam" id="PF07536">
    <property type="entry name" value="HWE_HK"/>
    <property type="match status" value="1"/>
</dbReference>
<dbReference type="Gene3D" id="3.30.450.20">
    <property type="entry name" value="PAS domain"/>
    <property type="match status" value="1"/>
</dbReference>
<dbReference type="Gene3D" id="3.30.565.10">
    <property type="entry name" value="Histidine kinase-like ATPase, C-terminal domain"/>
    <property type="match status" value="1"/>
</dbReference>
<organism evidence="9 10">
    <name type="scientific">Rhizobium soli</name>
    <dbReference type="NCBI Taxonomy" id="424798"/>
    <lineage>
        <taxon>Bacteria</taxon>
        <taxon>Pseudomonadati</taxon>
        <taxon>Pseudomonadota</taxon>
        <taxon>Alphaproteobacteria</taxon>
        <taxon>Hyphomicrobiales</taxon>
        <taxon>Rhizobiaceae</taxon>
        <taxon>Rhizobium/Agrobacterium group</taxon>
        <taxon>Rhizobium</taxon>
    </lineage>
</organism>
<sequence length="363" mass="39520">MTRPLSNIGNGRMARLTAEYDWSPTSLGPILSWSEALTSVIEMMLGQKHAICVFWGEQLNILYNDAYAPLLGAKEAGALGQPAKQVWSEIWPDIEPFVNQALSGDGTWAEELPLTMRRNGYDEETFWTFSYSPLYEKGEIKGMINIALDATPGVLARRNQRALQRELVHRVKNTLAVTAAVVSSTLRQASSLDQARATVSDRIAALGSAQELLHDSADNTPVRGIVEAALAAHLDRSDRAVISGPDLYVASQQAIGLSLAVYELATNAVKYGALSTETGRIGISWEVTADGTFHLVWQETGGPPVMAPARTGFGSRLTNKIVPAYFEGEGKTLYNFDGVRFELHGKIQTERLNSARENAAALV</sequence>
<proteinExistence type="predicted"/>
<reference evidence="9 10" key="1">
    <citation type="submission" date="2020-08" db="EMBL/GenBank/DDBJ databases">
        <title>The Agave Microbiome: Exploring the role of microbial communities in plant adaptations to desert environments.</title>
        <authorList>
            <person name="Partida-Martinez L.P."/>
        </authorList>
    </citation>
    <scope>NUCLEOTIDE SEQUENCE [LARGE SCALE GENOMIC DNA]</scope>
    <source>
        <strain evidence="9 10">AS3.12</strain>
    </source>
</reference>
<dbReference type="PANTHER" id="PTHR41523:SF7">
    <property type="entry name" value="HISTIDINE KINASE"/>
    <property type="match status" value="1"/>
</dbReference>
<dbReference type="InterPro" id="IPR036890">
    <property type="entry name" value="HATPase_C_sf"/>
</dbReference>
<evidence type="ECO:0000313" key="10">
    <source>
        <dbReference type="Proteomes" id="UP000585437"/>
    </source>
</evidence>
<evidence type="ECO:0000256" key="6">
    <source>
        <dbReference type="ARBA" id="ARBA00022777"/>
    </source>
</evidence>
<keyword evidence="4" id="KW-0808">Transferase</keyword>
<dbReference type="GO" id="GO:0005524">
    <property type="term" value="F:ATP binding"/>
    <property type="evidence" value="ECO:0007669"/>
    <property type="project" value="UniProtKB-KW"/>
</dbReference>
<dbReference type="Proteomes" id="UP000585437">
    <property type="component" value="Unassembled WGS sequence"/>
</dbReference>
<evidence type="ECO:0000256" key="5">
    <source>
        <dbReference type="ARBA" id="ARBA00022741"/>
    </source>
</evidence>
<evidence type="ECO:0000256" key="3">
    <source>
        <dbReference type="ARBA" id="ARBA00022553"/>
    </source>
</evidence>
<dbReference type="SMART" id="SM00911">
    <property type="entry name" value="HWE_HK"/>
    <property type="match status" value="1"/>
</dbReference>
<keyword evidence="7" id="KW-0067">ATP-binding</keyword>
<dbReference type="InterPro" id="IPR011102">
    <property type="entry name" value="Sig_transdc_His_kinase_HWE"/>
</dbReference>
<dbReference type="Pfam" id="PF08448">
    <property type="entry name" value="PAS_4"/>
    <property type="match status" value="1"/>
</dbReference>
<gene>
    <name evidence="9" type="ORF">F4695_000748</name>
</gene>
<evidence type="ECO:0000256" key="4">
    <source>
        <dbReference type="ARBA" id="ARBA00022679"/>
    </source>
</evidence>
<dbReference type="SUPFAM" id="SSF55785">
    <property type="entry name" value="PYP-like sensor domain (PAS domain)"/>
    <property type="match status" value="1"/>
</dbReference>
<evidence type="ECO:0000256" key="7">
    <source>
        <dbReference type="ARBA" id="ARBA00022840"/>
    </source>
</evidence>
<protein>
    <recommendedName>
        <fullName evidence="2">histidine kinase</fullName>
        <ecNumber evidence="2">2.7.13.3</ecNumber>
    </recommendedName>
</protein>
<evidence type="ECO:0000259" key="8">
    <source>
        <dbReference type="SMART" id="SM00911"/>
    </source>
</evidence>
<dbReference type="RefSeq" id="WP_246453764.1">
    <property type="nucleotide sequence ID" value="NZ_JACHBU010000001.1"/>
</dbReference>
<feature type="domain" description="Signal transduction histidine kinase HWE region" evidence="8">
    <location>
        <begin position="166"/>
        <end position="246"/>
    </location>
</feature>
<keyword evidence="10" id="KW-1185">Reference proteome</keyword>
<comment type="caution">
    <text evidence="9">The sequence shown here is derived from an EMBL/GenBank/DDBJ whole genome shotgun (WGS) entry which is preliminary data.</text>
</comment>
<evidence type="ECO:0000256" key="1">
    <source>
        <dbReference type="ARBA" id="ARBA00000085"/>
    </source>
</evidence>
<dbReference type="PANTHER" id="PTHR41523">
    <property type="entry name" value="TWO-COMPONENT SYSTEM SENSOR PROTEIN"/>
    <property type="match status" value="1"/>
</dbReference>
<dbReference type="EC" id="2.7.13.3" evidence="2"/>
<keyword evidence="3" id="KW-0597">Phosphoprotein</keyword>
<dbReference type="InterPro" id="IPR013656">
    <property type="entry name" value="PAS_4"/>
</dbReference>
<keyword evidence="6 9" id="KW-0418">Kinase</keyword>
<dbReference type="InterPro" id="IPR035965">
    <property type="entry name" value="PAS-like_dom_sf"/>
</dbReference>